<evidence type="ECO:0000313" key="2">
    <source>
        <dbReference type="EMBL" id="VEL20608.1"/>
    </source>
</evidence>
<keyword evidence="3" id="KW-1185">Reference proteome</keyword>
<sequence>MLASLTSTLPKTVITPSAHEEDRGIGQSSEQGNGEVDIAEFTQIVLQQQHYQRSLMETATMSKTLSRISIRLMNYHLADKVTTSDFKIQFHL</sequence>
<accession>A0A448WUL4</accession>
<name>A0A448WUL4_9PLAT</name>
<gene>
    <name evidence="2" type="ORF">PXEA_LOCUS14048</name>
</gene>
<proteinExistence type="predicted"/>
<feature type="region of interest" description="Disordered" evidence="1">
    <location>
        <begin position="1"/>
        <end position="32"/>
    </location>
</feature>
<evidence type="ECO:0000313" key="3">
    <source>
        <dbReference type="Proteomes" id="UP000784294"/>
    </source>
</evidence>
<feature type="compositionally biased region" description="Polar residues" evidence="1">
    <location>
        <begin position="1"/>
        <end position="10"/>
    </location>
</feature>
<dbReference type="Proteomes" id="UP000784294">
    <property type="component" value="Unassembled WGS sequence"/>
</dbReference>
<reference evidence="2" key="1">
    <citation type="submission" date="2018-11" db="EMBL/GenBank/DDBJ databases">
        <authorList>
            <consortium name="Pathogen Informatics"/>
        </authorList>
    </citation>
    <scope>NUCLEOTIDE SEQUENCE</scope>
</reference>
<dbReference type="EMBL" id="CAAALY010047238">
    <property type="protein sequence ID" value="VEL20608.1"/>
    <property type="molecule type" value="Genomic_DNA"/>
</dbReference>
<dbReference type="AlphaFoldDB" id="A0A448WUL4"/>
<organism evidence="2 3">
    <name type="scientific">Protopolystoma xenopodis</name>
    <dbReference type="NCBI Taxonomy" id="117903"/>
    <lineage>
        <taxon>Eukaryota</taxon>
        <taxon>Metazoa</taxon>
        <taxon>Spiralia</taxon>
        <taxon>Lophotrochozoa</taxon>
        <taxon>Platyhelminthes</taxon>
        <taxon>Monogenea</taxon>
        <taxon>Polyopisthocotylea</taxon>
        <taxon>Polystomatidea</taxon>
        <taxon>Polystomatidae</taxon>
        <taxon>Protopolystoma</taxon>
    </lineage>
</organism>
<evidence type="ECO:0000256" key="1">
    <source>
        <dbReference type="SAM" id="MobiDB-lite"/>
    </source>
</evidence>
<protein>
    <submittedName>
        <fullName evidence="2">Uncharacterized protein</fullName>
    </submittedName>
</protein>
<comment type="caution">
    <text evidence="2">The sequence shown here is derived from an EMBL/GenBank/DDBJ whole genome shotgun (WGS) entry which is preliminary data.</text>
</comment>